<evidence type="ECO:0000259" key="1">
    <source>
        <dbReference type="Pfam" id="PF07045"/>
    </source>
</evidence>
<protein>
    <recommendedName>
        <fullName evidence="1">DUF1330 domain-containing protein</fullName>
    </recommendedName>
</protein>
<feature type="domain" description="DUF1330" evidence="1">
    <location>
        <begin position="23"/>
        <end position="115"/>
    </location>
</feature>
<keyword evidence="3" id="KW-1185">Reference proteome</keyword>
<dbReference type="KEGG" id="bvv:BHK69_15035"/>
<dbReference type="Proteomes" id="UP000094969">
    <property type="component" value="Chromosome"/>
</dbReference>
<dbReference type="EMBL" id="CP017147">
    <property type="protein sequence ID" value="AOO84492.1"/>
    <property type="molecule type" value="Genomic_DNA"/>
</dbReference>
<dbReference type="STRING" id="1526658.BHK69_15035"/>
<dbReference type="InterPro" id="IPR010753">
    <property type="entry name" value="DUF1330"/>
</dbReference>
<evidence type="ECO:0000313" key="3">
    <source>
        <dbReference type="Proteomes" id="UP000094969"/>
    </source>
</evidence>
<organism evidence="2 3">
    <name type="scientific">Bosea vaviloviae</name>
    <dbReference type="NCBI Taxonomy" id="1526658"/>
    <lineage>
        <taxon>Bacteria</taxon>
        <taxon>Pseudomonadati</taxon>
        <taxon>Pseudomonadota</taxon>
        <taxon>Alphaproteobacteria</taxon>
        <taxon>Hyphomicrobiales</taxon>
        <taxon>Boseaceae</taxon>
        <taxon>Bosea</taxon>
    </lineage>
</organism>
<accession>A0A1D7UAT6</accession>
<dbReference type="PANTHER" id="PTHR41521:SF4">
    <property type="entry name" value="BLR0684 PROTEIN"/>
    <property type="match status" value="1"/>
</dbReference>
<dbReference type="PANTHER" id="PTHR41521">
    <property type="match status" value="1"/>
</dbReference>
<dbReference type="AlphaFoldDB" id="A0A1D7UAT6"/>
<proteinExistence type="predicted"/>
<dbReference type="InterPro" id="IPR011008">
    <property type="entry name" value="Dimeric_a/b-barrel"/>
</dbReference>
<dbReference type="Pfam" id="PF07045">
    <property type="entry name" value="DUF1330"/>
    <property type="match status" value="1"/>
</dbReference>
<reference evidence="2 3" key="1">
    <citation type="journal article" date="2015" name="Antonie Van Leeuwenhoek">
        <title>Bosea vaviloviae sp. nov., a new species of slow-growing rhizobia isolated from nodules of the relict species Vavilovia formosa (Stev.) Fed.</title>
        <authorList>
            <person name="Safronova V.I."/>
            <person name="Kuznetsova I.G."/>
            <person name="Sazanova A.L."/>
            <person name="Kimeklis A.K."/>
            <person name="Belimov A.A."/>
            <person name="Andronov E.E."/>
            <person name="Pinaev A.G."/>
            <person name="Chizhevskaya E.P."/>
            <person name="Pukhaev A.R."/>
            <person name="Popov K.P."/>
            <person name="Willems A."/>
            <person name="Tikhonovich I.A."/>
        </authorList>
    </citation>
    <scope>NUCLEOTIDE SEQUENCE [LARGE SCALE GENOMIC DNA]</scope>
    <source>
        <strain evidence="2 3">Vaf18</strain>
    </source>
</reference>
<evidence type="ECO:0000313" key="2">
    <source>
        <dbReference type="EMBL" id="AOO84492.1"/>
    </source>
</evidence>
<gene>
    <name evidence="2" type="ORF">BHK69_15035</name>
</gene>
<dbReference type="Gene3D" id="3.30.70.100">
    <property type="match status" value="1"/>
</dbReference>
<sequence>MSGATILGAAALHAQTGARAPLPAFYMADFELTDPEGIKPYSAQVASTFEPFGGRFIVRGGRTANLEGEPSKGRLVVIAFDSMEKAQAWYDSPAYRALRPIRQNSGRSHTFIIEGSGS</sequence>
<name>A0A1D7UAT6_9HYPH</name>
<dbReference type="SUPFAM" id="SSF54909">
    <property type="entry name" value="Dimeric alpha+beta barrel"/>
    <property type="match status" value="1"/>
</dbReference>